<feature type="compositionally biased region" description="Basic residues" evidence="1">
    <location>
        <begin position="43"/>
        <end position="53"/>
    </location>
</feature>
<feature type="domain" description="Protein kinase" evidence="2">
    <location>
        <begin position="199"/>
        <end position="505"/>
    </location>
</feature>
<proteinExistence type="predicted"/>
<name>A0ABD3HDX2_9MARC</name>
<accession>A0ABD3HDX2</accession>
<dbReference type="PROSITE" id="PS50011">
    <property type="entry name" value="PROTEIN_KINASE_DOM"/>
    <property type="match status" value="1"/>
</dbReference>
<dbReference type="Gene3D" id="1.10.510.10">
    <property type="entry name" value="Transferase(Phosphotransferase) domain 1"/>
    <property type="match status" value="1"/>
</dbReference>
<evidence type="ECO:0000259" key="2">
    <source>
        <dbReference type="PROSITE" id="PS50011"/>
    </source>
</evidence>
<keyword evidence="4" id="KW-1185">Reference proteome</keyword>
<protein>
    <recommendedName>
        <fullName evidence="2">Protein kinase domain-containing protein</fullName>
    </recommendedName>
</protein>
<dbReference type="AlphaFoldDB" id="A0ABD3HDX2"/>
<feature type="region of interest" description="Disordered" evidence="1">
    <location>
        <begin position="35"/>
        <end position="58"/>
    </location>
</feature>
<dbReference type="Proteomes" id="UP001633002">
    <property type="component" value="Unassembled WGS sequence"/>
</dbReference>
<evidence type="ECO:0000256" key="1">
    <source>
        <dbReference type="SAM" id="MobiDB-lite"/>
    </source>
</evidence>
<reference evidence="3 4" key="1">
    <citation type="submission" date="2024-09" db="EMBL/GenBank/DDBJ databases">
        <title>Chromosome-scale assembly of Riccia sorocarpa.</title>
        <authorList>
            <person name="Paukszto L."/>
        </authorList>
    </citation>
    <scope>NUCLEOTIDE SEQUENCE [LARGE SCALE GENOMIC DNA]</scope>
    <source>
        <strain evidence="3">LP-2024</strain>
        <tissue evidence="3">Aerial parts of the thallus</tissue>
    </source>
</reference>
<dbReference type="InterPro" id="IPR001245">
    <property type="entry name" value="Ser-Thr/Tyr_kinase_cat_dom"/>
</dbReference>
<dbReference type="Pfam" id="PF07714">
    <property type="entry name" value="PK_Tyr_Ser-Thr"/>
    <property type="match status" value="1"/>
</dbReference>
<evidence type="ECO:0000313" key="4">
    <source>
        <dbReference type="Proteomes" id="UP001633002"/>
    </source>
</evidence>
<organism evidence="3 4">
    <name type="scientific">Riccia sorocarpa</name>
    <dbReference type="NCBI Taxonomy" id="122646"/>
    <lineage>
        <taxon>Eukaryota</taxon>
        <taxon>Viridiplantae</taxon>
        <taxon>Streptophyta</taxon>
        <taxon>Embryophyta</taxon>
        <taxon>Marchantiophyta</taxon>
        <taxon>Marchantiopsida</taxon>
        <taxon>Marchantiidae</taxon>
        <taxon>Marchantiales</taxon>
        <taxon>Ricciaceae</taxon>
        <taxon>Riccia</taxon>
    </lineage>
</organism>
<gene>
    <name evidence="3" type="ORF">R1sor_013838</name>
</gene>
<dbReference type="InterPro" id="IPR000719">
    <property type="entry name" value="Prot_kinase_dom"/>
</dbReference>
<dbReference type="SUPFAM" id="SSF56112">
    <property type="entry name" value="Protein kinase-like (PK-like)"/>
    <property type="match status" value="1"/>
</dbReference>
<evidence type="ECO:0000313" key="3">
    <source>
        <dbReference type="EMBL" id="KAL3687529.1"/>
    </source>
</evidence>
<dbReference type="EMBL" id="JBJQOH010000004">
    <property type="protein sequence ID" value="KAL3687529.1"/>
    <property type="molecule type" value="Genomic_DNA"/>
</dbReference>
<sequence length="505" mass="59169">MVDPDPIREPVEETFEEGELAPIIMAQATVHPRPVDVGEWSSGRKRKRKRGNKKSYQVAKARTTNNHYIRHAWFTWFAENVEHKEIFRRYNTPGTSMGIRRFVEHLCELGQQTYEQRRQVIQALPPWDKSIKTTLELWAQQVPSDFKQEYEKWINTQVFKDWSDGSSKRREDIAGRLATPEGKASLLTKVEMWQRWFEAGKARLVRLGSFSYKMKGCEPILDNQLLRPIACHNIEAEPILVYPYWNDRDIFQWMRLEHVIRGTRLPDNSGRSANLIPDHPKWFPDPEDFETLHNWKNVEIFHAHRLEIMCTLWSALDFMHEHNWLHCDIHVRNVFLHFPDWDFDEGFPKDRMLTWEDNQSLVFAALGDLGMAQQVHVAASDNGVKYTRTDPVERDWIALELVDEKIRELARKGIIIRSVSEYNKATDVYALGVLTQKVCGDFFMDRTKPEWKAYNDKYYDAGADTHTSPVARSQDMLKGLIDKATHDHYGQRDSAARCFAKHNIS</sequence>
<dbReference type="InterPro" id="IPR011009">
    <property type="entry name" value="Kinase-like_dom_sf"/>
</dbReference>
<comment type="caution">
    <text evidence="3">The sequence shown here is derived from an EMBL/GenBank/DDBJ whole genome shotgun (WGS) entry which is preliminary data.</text>
</comment>